<dbReference type="Proteomes" id="UP000629098">
    <property type="component" value="Unassembled WGS sequence"/>
</dbReference>
<dbReference type="InterPro" id="IPR029060">
    <property type="entry name" value="PIN-like_dom_sf"/>
</dbReference>
<keyword evidence="3" id="KW-1185">Reference proteome</keyword>
<dbReference type="RefSeq" id="WP_190828952.1">
    <property type="nucleotide sequence ID" value="NZ_CAWPPI010000051.1"/>
</dbReference>
<accession>A0A8J6XMY3</accession>
<reference evidence="2" key="1">
    <citation type="submission" date="2020-09" db="EMBL/GenBank/DDBJ databases">
        <title>Iningainema tapete sp. nov. (Scytonemataceae, Cyanobacteria) from greenhouses in central Florida (USA) produces two types of nodularin with biosynthetic potential for microcystin-LR and anabaenopeptins.</title>
        <authorList>
            <person name="Berthold D.E."/>
            <person name="Lefler F.W."/>
            <person name="Huang I.-S."/>
            <person name="Abdulla H."/>
            <person name="Zimba P.V."/>
            <person name="Laughinghouse H.D. IV."/>
        </authorList>
    </citation>
    <scope>NUCLEOTIDE SEQUENCE</scope>
    <source>
        <strain evidence="2">BLCCT55</strain>
    </source>
</reference>
<evidence type="ECO:0000313" key="3">
    <source>
        <dbReference type="Proteomes" id="UP000629098"/>
    </source>
</evidence>
<dbReference type="CDD" id="cd09874">
    <property type="entry name" value="PIN_MT3492-like"/>
    <property type="match status" value="1"/>
</dbReference>
<sequence>MTAYFLDSSVLVKRYVSETGSAWIQQIADPQTGNLLFIARISWVEVNSALARRQREGNLSVTDVNQIIHTFRYDLDTQYQVVELDLTLVETAGQLVRQYPLKAYDAIQLASVLRIQSIFAQAQSTLLVFLTADDRLIAAAQAEGLLTDNPNYYA</sequence>
<dbReference type="InterPro" id="IPR002716">
    <property type="entry name" value="PIN_dom"/>
</dbReference>
<proteinExistence type="predicted"/>
<feature type="domain" description="PIN" evidence="1">
    <location>
        <begin position="4"/>
        <end position="139"/>
    </location>
</feature>
<gene>
    <name evidence="2" type="ORF">ICL16_14865</name>
</gene>
<dbReference type="SUPFAM" id="SSF88723">
    <property type="entry name" value="PIN domain-like"/>
    <property type="match status" value="1"/>
</dbReference>
<dbReference type="AlphaFoldDB" id="A0A8J6XMY3"/>
<evidence type="ECO:0000259" key="1">
    <source>
        <dbReference type="Pfam" id="PF01850"/>
    </source>
</evidence>
<evidence type="ECO:0000313" key="2">
    <source>
        <dbReference type="EMBL" id="MBD2773317.1"/>
    </source>
</evidence>
<protein>
    <submittedName>
        <fullName evidence="2">Type II toxin-antitoxin system VapC family toxin</fullName>
    </submittedName>
</protein>
<dbReference type="EMBL" id="JACXAE010000051">
    <property type="protein sequence ID" value="MBD2773317.1"/>
    <property type="molecule type" value="Genomic_DNA"/>
</dbReference>
<comment type="caution">
    <text evidence="2">The sequence shown here is derived from an EMBL/GenBank/DDBJ whole genome shotgun (WGS) entry which is preliminary data.</text>
</comment>
<name>A0A8J6XMY3_9CYAN</name>
<dbReference type="Gene3D" id="3.40.50.1010">
    <property type="entry name" value="5'-nuclease"/>
    <property type="match status" value="1"/>
</dbReference>
<dbReference type="Pfam" id="PF01850">
    <property type="entry name" value="PIN"/>
    <property type="match status" value="1"/>
</dbReference>
<organism evidence="2 3">
    <name type="scientific">Iningainema tapete BLCC-T55</name>
    <dbReference type="NCBI Taxonomy" id="2748662"/>
    <lineage>
        <taxon>Bacteria</taxon>
        <taxon>Bacillati</taxon>
        <taxon>Cyanobacteriota</taxon>
        <taxon>Cyanophyceae</taxon>
        <taxon>Nostocales</taxon>
        <taxon>Scytonemataceae</taxon>
        <taxon>Iningainema tapete</taxon>
    </lineage>
</organism>